<keyword evidence="2" id="KW-1185">Reference proteome</keyword>
<proteinExistence type="predicted"/>
<accession>A0ABN8FBT1</accession>
<dbReference type="Proteomes" id="UP000838749">
    <property type="component" value="Unassembled WGS sequence"/>
</dbReference>
<protein>
    <submittedName>
        <fullName evidence="1">Uncharacterized protein</fullName>
    </submittedName>
</protein>
<organism evidence="1 2">
    <name type="scientific">Paenibacillus pseudetheri</name>
    <dbReference type="NCBI Taxonomy" id="2897682"/>
    <lineage>
        <taxon>Bacteria</taxon>
        <taxon>Bacillati</taxon>
        <taxon>Bacillota</taxon>
        <taxon>Bacilli</taxon>
        <taxon>Bacillales</taxon>
        <taxon>Paenibacillaceae</taxon>
        <taxon>Paenibacillus</taxon>
    </lineage>
</organism>
<reference evidence="1" key="1">
    <citation type="submission" date="2021-12" db="EMBL/GenBank/DDBJ databases">
        <authorList>
            <person name="Criscuolo A."/>
        </authorList>
    </citation>
    <scope>NUCLEOTIDE SEQUENCE</scope>
    <source>
        <strain evidence="1">CIP111894</strain>
    </source>
</reference>
<dbReference type="EMBL" id="CAKMAB010000007">
    <property type="protein sequence ID" value="CAH1055508.1"/>
    <property type="molecule type" value="Genomic_DNA"/>
</dbReference>
<comment type="caution">
    <text evidence="1">The sequence shown here is derived from an EMBL/GenBank/DDBJ whole genome shotgun (WGS) entry which is preliminary data.</text>
</comment>
<evidence type="ECO:0000313" key="2">
    <source>
        <dbReference type="Proteomes" id="UP000838749"/>
    </source>
</evidence>
<evidence type="ECO:0000313" key="1">
    <source>
        <dbReference type="EMBL" id="CAH1055508.1"/>
    </source>
</evidence>
<sequence>MFVEKTSGSEAEDERLLKSISLIVIMDLLTLESM</sequence>
<gene>
    <name evidence="1" type="ORF">PAECIP111894_01660</name>
</gene>
<name>A0ABN8FBT1_9BACL</name>